<evidence type="ECO:0008006" key="4">
    <source>
        <dbReference type="Google" id="ProtNLM"/>
    </source>
</evidence>
<dbReference type="STRING" id="69771.A0A1V6PMR1"/>
<evidence type="ECO:0000313" key="2">
    <source>
        <dbReference type="EMBL" id="OQD78309.1"/>
    </source>
</evidence>
<dbReference type="AlphaFoldDB" id="A0A1V6PMR1"/>
<dbReference type="OrthoDB" id="2120038at2759"/>
<dbReference type="EMBL" id="MDYL01000001">
    <property type="protein sequence ID" value="OQD78309.1"/>
    <property type="molecule type" value="Genomic_DNA"/>
</dbReference>
<dbReference type="PANTHER" id="PTHR42100:SF1">
    <property type="entry name" value="OXIDOREDUCTASE 178 KDA SUBUNIT, PUTATIVE (AFU_ORTHOLOGUE AFUA_8G04320)-RELATED"/>
    <property type="match status" value="1"/>
</dbReference>
<dbReference type="InterPro" id="IPR034444">
    <property type="entry name" value="Nuo17.8"/>
</dbReference>
<feature type="region of interest" description="Disordered" evidence="1">
    <location>
        <begin position="1"/>
        <end position="30"/>
    </location>
</feature>
<dbReference type="GO" id="GO:0005739">
    <property type="term" value="C:mitochondrion"/>
    <property type="evidence" value="ECO:0007669"/>
    <property type="project" value="InterPro"/>
</dbReference>
<evidence type="ECO:0000313" key="3">
    <source>
        <dbReference type="Proteomes" id="UP000191522"/>
    </source>
</evidence>
<feature type="compositionally biased region" description="Low complexity" evidence="1">
    <location>
        <begin position="1"/>
        <end position="16"/>
    </location>
</feature>
<proteinExistence type="predicted"/>
<dbReference type="PANTHER" id="PTHR42100">
    <property type="entry name" value="OXIDOREDUCTASE 178 KDA SUBUNIT, PUTATIVE (AFU_ORTHOLOGUE AFUA_8G04320)-RELATED"/>
    <property type="match status" value="1"/>
</dbReference>
<gene>
    <name evidence="2" type="ORF">PENDEC_c001G01687</name>
</gene>
<comment type="caution">
    <text evidence="2">The sequence shown here is derived from an EMBL/GenBank/DDBJ whole genome shotgun (WGS) entry which is preliminary data.</text>
</comment>
<keyword evidence="3" id="KW-1185">Reference proteome</keyword>
<reference evidence="3" key="1">
    <citation type="journal article" date="2017" name="Nat. Microbiol.">
        <title>Global analysis of biosynthetic gene clusters reveals vast potential of secondary metabolite production in Penicillium species.</title>
        <authorList>
            <person name="Nielsen J.C."/>
            <person name="Grijseels S."/>
            <person name="Prigent S."/>
            <person name="Ji B."/>
            <person name="Dainat J."/>
            <person name="Nielsen K.F."/>
            <person name="Frisvad J.C."/>
            <person name="Workman M."/>
            <person name="Nielsen J."/>
        </authorList>
    </citation>
    <scope>NUCLEOTIDE SEQUENCE [LARGE SCALE GENOMIC DNA]</scope>
    <source>
        <strain evidence="3">IBT 11843</strain>
    </source>
</reference>
<protein>
    <recommendedName>
        <fullName evidence="4">NADH-ubiquinone oxidoreductase 178 kDa subunit</fullName>
    </recommendedName>
</protein>
<sequence length="164" mass="18540">MFAARRFAASSRRLAAQQPPRRFGSHSAHAEPMNEGFGRSFYVTVGAIASAYLLYRITNSTKESGSESWISGLISKWTPSEQEWEQRNAIHTALMEKAASDRHLLHSQGPREFYDLRTPEMLNNRFPQNVAPGSQADLSKVKAFYEAKNREIEASAATRENIYE</sequence>
<evidence type="ECO:0000256" key="1">
    <source>
        <dbReference type="SAM" id="MobiDB-lite"/>
    </source>
</evidence>
<organism evidence="2 3">
    <name type="scientific">Penicillium decumbens</name>
    <dbReference type="NCBI Taxonomy" id="69771"/>
    <lineage>
        <taxon>Eukaryota</taxon>
        <taxon>Fungi</taxon>
        <taxon>Dikarya</taxon>
        <taxon>Ascomycota</taxon>
        <taxon>Pezizomycotina</taxon>
        <taxon>Eurotiomycetes</taxon>
        <taxon>Eurotiomycetidae</taxon>
        <taxon>Eurotiales</taxon>
        <taxon>Aspergillaceae</taxon>
        <taxon>Penicillium</taxon>
    </lineage>
</organism>
<dbReference type="Proteomes" id="UP000191522">
    <property type="component" value="Unassembled WGS sequence"/>
</dbReference>
<accession>A0A1V6PMR1</accession>
<dbReference type="OMA" id="RNIQAGH"/>
<name>A0A1V6PMR1_PENDC</name>